<feature type="compositionally biased region" description="Low complexity" evidence="5">
    <location>
        <begin position="10"/>
        <end position="19"/>
    </location>
</feature>
<dbReference type="PANTHER" id="PTHR13659">
    <property type="entry name" value="AUTOSOMAL HIGHLY CONSERVED PROTEIN"/>
    <property type="match status" value="1"/>
</dbReference>
<dbReference type="EnsemblMetazoa" id="HelroT103356">
    <property type="protein sequence ID" value="HelroP103356"/>
    <property type="gene ID" value="HelroG103356"/>
</dbReference>
<dbReference type="EMBL" id="KB097599">
    <property type="protein sequence ID" value="ESN93627.1"/>
    <property type="molecule type" value="Genomic_DNA"/>
</dbReference>
<feature type="compositionally biased region" description="Polar residues" evidence="5">
    <location>
        <begin position="36"/>
        <end position="68"/>
    </location>
</feature>
<dbReference type="CTD" id="20194610"/>
<evidence type="ECO:0000256" key="5">
    <source>
        <dbReference type="SAM" id="MobiDB-lite"/>
    </source>
</evidence>
<keyword evidence="4 6" id="KW-0472">Membrane</keyword>
<dbReference type="RefSeq" id="XP_009028266.1">
    <property type="nucleotide sequence ID" value="XM_009030018.1"/>
</dbReference>
<dbReference type="FunCoup" id="T1EDF8">
    <property type="interactions" value="285"/>
</dbReference>
<keyword evidence="3 6" id="KW-1133">Transmembrane helix</keyword>
<organism evidence="9 10">
    <name type="scientific">Helobdella robusta</name>
    <name type="common">Californian leech</name>
    <dbReference type="NCBI Taxonomy" id="6412"/>
    <lineage>
        <taxon>Eukaryota</taxon>
        <taxon>Metazoa</taxon>
        <taxon>Spiralia</taxon>
        <taxon>Lophotrochozoa</taxon>
        <taxon>Annelida</taxon>
        <taxon>Clitellata</taxon>
        <taxon>Hirudinea</taxon>
        <taxon>Rhynchobdellida</taxon>
        <taxon>Glossiphoniidae</taxon>
        <taxon>Helobdella</taxon>
    </lineage>
</organism>
<dbReference type="AlphaFoldDB" id="T1EDF8"/>
<feature type="region of interest" description="Disordered" evidence="5">
    <location>
        <begin position="126"/>
        <end position="155"/>
    </location>
</feature>
<dbReference type="KEGG" id="hro:HELRODRAFT_103356"/>
<evidence type="ECO:0000259" key="7">
    <source>
        <dbReference type="Pfam" id="PF06271"/>
    </source>
</evidence>
<feature type="compositionally biased region" description="Low complexity" evidence="5">
    <location>
        <begin position="126"/>
        <end position="136"/>
    </location>
</feature>
<reference evidence="9" key="3">
    <citation type="submission" date="2015-06" db="UniProtKB">
        <authorList>
            <consortium name="EnsemblMetazoa"/>
        </authorList>
    </citation>
    <scope>IDENTIFICATION</scope>
</reference>
<evidence type="ECO:0000313" key="9">
    <source>
        <dbReference type="EnsemblMetazoa" id="HelroP103356"/>
    </source>
</evidence>
<feature type="transmembrane region" description="Helical" evidence="6">
    <location>
        <begin position="189"/>
        <end position="210"/>
    </location>
</feature>
<dbReference type="HOGENOM" id="CLU_053631_0_0_1"/>
<name>T1EDF8_HELRO</name>
<evidence type="ECO:0000313" key="8">
    <source>
        <dbReference type="EMBL" id="ESN93627.1"/>
    </source>
</evidence>
<dbReference type="PANTHER" id="PTHR13659:SF5">
    <property type="entry name" value="PROTEIN FAM8A1"/>
    <property type="match status" value="1"/>
</dbReference>
<dbReference type="GO" id="GO:0016020">
    <property type="term" value="C:membrane"/>
    <property type="evidence" value="ECO:0007669"/>
    <property type="project" value="UniProtKB-SubCell"/>
</dbReference>
<feature type="compositionally biased region" description="Polar residues" evidence="5">
    <location>
        <begin position="141"/>
        <end position="155"/>
    </location>
</feature>
<evidence type="ECO:0000256" key="6">
    <source>
        <dbReference type="SAM" id="Phobius"/>
    </source>
</evidence>
<dbReference type="STRING" id="6412.T1EDF8"/>
<dbReference type="InterPro" id="IPR039871">
    <property type="entry name" value="FAM8A1"/>
</dbReference>
<protein>
    <recommendedName>
        <fullName evidence="7">RDD domain-containing protein</fullName>
    </recommendedName>
</protein>
<accession>T1EDF8</accession>
<sequence>MQRTNFKENGTATGTTIATDKTENEENSPAGEPGQRQPTVATSLTTTISQNEPTATTSNLQNDNSKNSNKCMTVHEYAEAYRTWTFHQQMVQQMNMAYINFYYMLSILGSHSAMLQNACWPTQASVSQGPTSSSSSLLRDGQTQQEPANNASRIPLNRVNTGDHSVGVGRMVGRRCEIASLWRRVLAELIDFFILFTLKLAGSIMFFDFIDVIDLDFYDLQKFATLNWDTKLANSITNELIMFELINRVFVSIFEALCLRRGPIGSVGGVTPGKKMMGIRVVSCLNVSRADHNKVLVFPAGNLNFLDALIRSLVKNFSFIFFIPMPLTVLMSAHSRTIYDLISNSMVVYVGPDDVAYFR</sequence>
<feature type="domain" description="RDD" evidence="7">
    <location>
        <begin position="179"/>
        <end position="344"/>
    </location>
</feature>
<dbReference type="OrthoDB" id="10061042at2759"/>
<dbReference type="EMBL" id="AMQM01007343">
    <property type="status" value="NOT_ANNOTATED_CDS"/>
    <property type="molecule type" value="Genomic_DNA"/>
</dbReference>
<feature type="transmembrane region" description="Helical" evidence="6">
    <location>
        <begin position="313"/>
        <end position="333"/>
    </location>
</feature>
<evidence type="ECO:0000256" key="3">
    <source>
        <dbReference type="ARBA" id="ARBA00022989"/>
    </source>
</evidence>
<evidence type="ECO:0000313" key="10">
    <source>
        <dbReference type="Proteomes" id="UP000015101"/>
    </source>
</evidence>
<evidence type="ECO:0000256" key="4">
    <source>
        <dbReference type="ARBA" id="ARBA00023136"/>
    </source>
</evidence>
<keyword evidence="2 6" id="KW-0812">Transmembrane</keyword>
<evidence type="ECO:0000256" key="2">
    <source>
        <dbReference type="ARBA" id="ARBA00022692"/>
    </source>
</evidence>
<dbReference type="InParanoid" id="T1EDF8"/>
<comment type="subcellular location">
    <subcellularLocation>
        <location evidence="1">Membrane</location>
        <topology evidence="1">Multi-pass membrane protein</topology>
    </subcellularLocation>
</comment>
<dbReference type="Pfam" id="PF06271">
    <property type="entry name" value="RDD"/>
    <property type="match status" value="1"/>
</dbReference>
<reference evidence="10" key="1">
    <citation type="submission" date="2012-12" db="EMBL/GenBank/DDBJ databases">
        <authorList>
            <person name="Hellsten U."/>
            <person name="Grimwood J."/>
            <person name="Chapman J.A."/>
            <person name="Shapiro H."/>
            <person name="Aerts A."/>
            <person name="Otillar R.P."/>
            <person name="Terry A.Y."/>
            <person name="Boore J.L."/>
            <person name="Simakov O."/>
            <person name="Marletaz F."/>
            <person name="Cho S.-J."/>
            <person name="Edsinger-Gonzales E."/>
            <person name="Havlak P."/>
            <person name="Kuo D.-H."/>
            <person name="Larsson T."/>
            <person name="Lv J."/>
            <person name="Arendt D."/>
            <person name="Savage R."/>
            <person name="Osoegawa K."/>
            <person name="de Jong P."/>
            <person name="Lindberg D.R."/>
            <person name="Seaver E.C."/>
            <person name="Weisblat D.A."/>
            <person name="Putnam N.H."/>
            <person name="Grigoriev I.V."/>
            <person name="Rokhsar D.S."/>
        </authorList>
    </citation>
    <scope>NUCLEOTIDE SEQUENCE</scope>
</reference>
<proteinExistence type="predicted"/>
<dbReference type="InterPro" id="IPR010432">
    <property type="entry name" value="RDD"/>
</dbReference>
<gene>
    <name evidence="9" type="primary">20194610</name>
    <name evidence="8" type="ORF">HELRODRAFT_103356</name>
</gene>
<evidence type="ECO:0000256" key="1">
    <source>
        <dbReference type="ARBA" id="ARBA00004141"/>
    </source>
</evidence>
<dbReference type="GeneID" id="20194610"/>
<dbReference type="eggNOG" id="KOG4647">
    <property type="taxonomic scope" value="Eukaryota"/>
</dbReference>
<dbReference type="Proteomes" id="UP000015101">
    <property type="component" value="Unassembled WGS sequence"/>
</dbReference>
<keyword evidence="10" id="KW-1185">Reference proteome</keyword>
<feature type="region of interest" description="Disordered" evidence="5">
    <location>
        <begin position="1"/>
        <end position="68"/>
    </location>
</feature>
<reference evidence="8 10" key="2">
    <citation type="journal article" date="2013" name="Nature">
        <title>Insights into bilaterian evolution from three spiralian genomes.</title>
        <authorList>
            <person name="Simakov O."/>
            <person name="Marletaz F."/>
            <person name="Cho S.J."/>
            <person name="Edsinger-Gonzales E."/>
            <person name="Havlak P."/>
            <person name="Hellsten U."/>
            <person name="Kuo D.H."/>
            <person name="Larsson T."/>
            <person name="Lv J."/>
            <person name="Arendt D."/>
            <person name="Savage R."/>
            <person name="Osoegawa K."/>
            <person name="de Jong P."/>
            <person name="Grimwood J."/>
            <person name="Chapman J.A."/>
            <person name="Shapiro H."/>
            <person name="Aerts A."/>
            <person name="Otillar R.P."/>
            <person name="Terry A.Y."/>
            <person name="Boore J.L."/>
            <person name="Grigoriev I.V."/>
            <person name="Lindberg D.R."/>
            <person name="Seaver E.C."/>
            <person name="Weisblat D.A."/>
            <person name="Putnam N.H."/>
            <person name="Rokhsar D.S."/>
        </authorList>
    </citation>
    <scope>NUCLEOTIDE SEQUENCE</scope>
</reference>